<accession>A0A927FJQ7</accession>
<gene>
    <name evidence="1" type="ORF">IC609_12290</name>
</gene>
<dbReference type="Gene3D" id="3.30.2000.30">
    <property type="match status" value="1"/>
</dbReference>
<dbReference type="InterPro" id="IPR021508">
    <property type="entry name" value="Gp17-like"/>
</dbReference>
<keyword evidence="2" id="KW-1185">Reference proteome</keyword>
<dbReference type="Proteomes" id="UP000647424">
    <property type="component" value="Unassembled WGS sequence"/>
</dbReference>
<name>A0A927FJQ7_9BURK</name>
<dbReference type="Pfam" id="PF11367">
    <property type="entry name" value="Tail_completion_gp17"/>
    <property type="match status" value="1"/>
</dbReference>
<protein>
    <submittedName>
        <fullName evidence="1">DUF3168 domain-containing protein</fullName>
    </submittedName>
</protein>
<evidence type="ECO:0000313" key="1">
    <source>
        <dbReference type="EMBL" id="MBD8051327.1"/>
    </source>
</evidence>
<comment type="caution">
    <text evidence="1">The sequence shown here is derived from an EMBL/GenBank/DDBJ whole genome shotgun (WGS) entry which is preliminary data.</text>
</comment>
<reference evidence="1" key="1">
    <citation type="submission" date="2020-09" db="EMBL/GenBank/DDBJ databases">
        <title>Genome seq and assembly of Limnohabitants sp.</title>
        <authorList>
            <person name="Chhetri G."/>
        </authorList>
    </citation>
    <scope>NUCLEOTIDE SEQUENCE</scope>
    <source>
        <strain evidence="1">JUR4</strain>
    </source>
</reference>
<sequence length="113" mass="12519">MIQEQLQAVLAPLVAGRSYPNLAAQDAVAPYIVYQRVVSVTNNNLLGPSDLQNTRVQIDAYGKTYASVQQIAASVRLAMQGAAFTNVQLSEQDFYEIDVRLHRVSLDYSIWST</sequence>
<proteinExistence type="predicted"/>
<dbReference type="InterPro" id="IPR053745">
    <property type="entry name" value="Viral_Tail_Comp_sf"/>
</dbReference>
<dbReference type="AlphaFoldDB" id="A0A927FJQ7"/>
<dbReference type="RefSeq" id="WP_191819761.1">
    <property type="nucleotide sequence ID" value="NZ_JACYFT010000002.1"/>
</dbReference>
<dbReference type="EMBL" id="JACYFT010000002">
    <property type="protein sequence ID" value="MBD8051327.1"/>
    <property type="molecule type" value="Genomic_DNA"/>
</dbReference>
<evidence type="ECO:0000313" key="2">
    <source>
        <dbReference type="Proteomes" id="UP000647424"/>
    </source>
</evidence>
<organism evidence="1 2">
    <name type="scientific">Limnohabitans radicicola</name>
    <dbReference type="NCBI Taxonomy" id="2771427"/>
    <lineage>
        <taxon>Bacteria</taxon>
        <taxon>Pseudomonadati</taxon>
        <taxon>Pseudomonadota</taxon>
        <taxon>Betaproteobacteria</taxon>
        <taxon>Burkholderiales</taxon>
        <taxon>Comamonadaceae</taxon>
        <taxon>Limnohabitans</taxon>
    </lineage>
</organism>